<proteinExistence type="inferred from homology"/>
<keyword evidence="5" id="KW-1185">Reference proteome</keyword>
<protein>
    <submittedName>
        <fullName evidence="4">Bug family tripartite tricarboxylate transporter substrate binding protein</fullName>
    </submittedName>
</protein>
<reference evidence="4 5" key="1">
    <citation type="submission" date="2024-09" db="EMBL/GenBank/DDBJ databases">
        <authorList>
            <person name="Sun Q."/>
            <person name="Mori K."/>
        </authorList>
    </citation>
    <scope>NUCLEOTIDE SEQUENCE [LARGE SCALE GENOMIC DNA]</scope>
    <source>
        <strain evidence="4 5">CCM 7468</strain>
    </source>
</reference>
<evidence type="ECO:0000256" key="3">
    <source>
        <dbReference type="SAM" id="SignalP"/>
    </source>
</evidence>
<name>A0ABV6ILE4_9PROT</name>
<evidence type="ECO:0000256" key="2">
    <source>
        <dbReference type="SAM" id="MobiDB-lite"/>
    </source>
</evidence>
<comment type="caution">
    <text evidence="4">The sequence shown here is derived from an EMBL/GenBank/DDBJ whole genome shotgun (WGS) entry which is preliminary data.</text>
</comment>
<comment type="similarity">
    <text evidence="1">Belongs to the UPF0065 (bug) family.</text>
</comment>
<dbReference type="RefSeq" id="WP_377048493.1">
    <property type="nucleotide sequence ID" value="NZ_JBHLVZ010000002.1"/>
</dbReference>
<dbReference type="Proteomes" id="UP001589789">
    <property type="component" value="Unassembled WGS sequence"/>
</dbReference>
<dbReference type="Gene3D" id="3.40.190.10">
    <property type="entry name" value="Periplasmic binding protein-like II"/>
    <property type="match status" value="1"/>
</dbReference>
<feature type="signal peptide" evidence="3">
    <location>
        <begin position="1"/>
        <end position="31"/>
    </location>
</feature>
<accession>A0ABV6ILE4</accession>
<dbReference type="InterPro" id="IPR006311">
    <property type="entry name" value="TAT_signal"/>
</dbReference>
<dbReference type="InterPro" id="IPR005064">
    <property type="entry name" value="BUG"/>
</dbReference>
<dbReference type="Pfam" id="PF03401">
    <property type="entry name" value="TctC"/>
    <property type="match status" value="1"/>
</dbReference>
<dbReference type="InterPro" id="IPR042100">
    <property type="entry name" value="Bug_dom1"/>
</dbReference>
<dbReference type="EMBL" id="JBHLVZ010000002">
    <property type="protein sequence ID" value="MFC0384435.1"/>
    <property type="molecule type" value="Genomic_DNA"/>
</dbReference>
<feature type="region of interest" description="Disordered" evidence="2">
    <location>
        <begin position="28"/>
        <end position="57"/>
    </location>
</feature>
<evidence type="ECO:0000313" key="5">
    <source>
        <dbReference type="Proteomes" id="UP001589789"/>
    </source>
</evidence>
<dbReference type="PIRSF" id="PIRSF017082">
    <property type="entry name" value="YflP"/>
    <property type="match status" value="1"/>
</dbReference>
<feature type="compositionally biased region" description="Low complexity" evidence="2">
    <location>
        <begin position="28"/>
        <end position="40"/>
    </location>
</feature>
<evidence type="ECO:0000256" key="1">
    <source>
        <dbReference type="ARBA" id="ARBA00006987"/>
    </source>
</evidence>
<organism evidence="4 5">
    <name type="scientific">Muricoccus vinaceus</name>
    <dbReference type="NCBI Taxonomy" id="424704"/>
    <lineage>
        <taxon>Bacteria</taxon>
        <taxon>Pseudomonadati</taxon>
        <taxon>Pseudomonadota</taxon>
        <taxon>Alphaproteobacteria</taxon>
        <taxon>Acetobacterales</taxon>
        <taxon>Roseomonadaceae</taxon>
        <taxon>Muricoccus</taxon>
    </lineage>
</organism>
<sequence>MNQSIASRRALLGAGGALAGLLAGHRNGAQAQPTPVQPAQERAPTMNRPSRVLVGFPPGGSTDTVTRLYAERMRGAFAPQVVVENRSGAGGRLALEATKAAAPDGSTFVLTPASMLTIYPHIYPRTIRYDALTDFTPVSPVCALPFGFAVANNHPARDLAGFVAWAKTQPGATAFASPAAGSMPHFLGVQLAKATGMQLTHVPYRGASPALQDLLGGAIPAVMVVLGETTELLKAGQLRVLGISAPERRPRLPEVPTFAELGYPELTAEEWFGMLLPAQAPAPLVEGLQQAIVGASRRPDLIEALERMEYRTLTSSPAEFAERIRADRNRWGPIVQESGFKAED</sequence>
<dbReference type="Gene3D" id="3.40.190.150">
    <property type="entry name" value="Bordetella uptake gene, domain 1"/>
    <property type="match status" value="1"/>
</dbReference>
<dbReference type="CDD" id="cd13579">
    <property type="entry name" value="PBP2_Bug_NagM"/>
    <property type="match status" value="1"/>
</dbReference>
<evidence type="ECO:0000313" key="4">
    <source>
        <dbReference type="EMBL" id="MFC0384435.1"/>
    </source>
</evidence>
<dbReference type="PROSITE" id="PS51318">
    <property type="entry name" value="TAT"/>
    <property type="match status" value="1"/>
</dbReference>
<dbReference type="PANTHER" id="PTHR42928:SF5">
    <property type="entry name" value="BLR1237 PROTEIN"/>
    <property type="match status" value="1"/>
</dbReference>
<gene>
    <name evidence="4" type="ORF">ACFFIC_02600</name>
</gene>
<feature type="chain" id="PRO_5046005132" evidence="3">
    <location>
        <begin position="32"/>
        <end position="344"/>
    </location>
</feature>
<dbReference type="PANTHER" id="PTHR42928">
    <property type="entry name" value="TRICARBOXYLATE-BINDING PROTEIN"/>
    <property type="match status" value="1"/>
</dbReference>
<keyword evidence="3" id="KW-0732">Signal</keyword>
<dbReference type="SUPFAM" id="SSF53850">
    <property type="entry name" value="Periplasmic binding protein-like II"/>
    <property type="match status" value="1"/>
</dbReference>